<sequence>MHGPLGGHRPRRGGPQGRTPGAAQQAGRHGRHGPHDRPRRDRRTGRLQRRAARLTRPPLTRSRLSPVIVRLVVSSRLPVAMQFFTTVPTRSSCDPDQRQRHLADPGGVRPAQGRAGASVWSRARRDRRQDRGSPPGRRSQGERGLSRGA</sequence>
<dbReference type="EMBL" id="CAJVAX010000001">
    <property type="protein sequence ID" value="CAG7601994.1"/>
    <property type="molecule type" value="Genomic_DNA"/>
</dbReference>
<name>A0A9W4GWU9_9ACTN</name>
<keyword evidence="3" id="KW-1185">Reference proteome</keyword>
<feature type="compositionally biased region" description="Basic and acidic residues" evidence="1">
    <location>
        <begin position="93"/>
        <end position="103"/>
    </location>
</feature>
<feature type="compositionally biased region" description="Low complexity" evidence="1">
    <location>
        <begin position="54"/>
        <end position="66"/>
    </location>
</feature>
<evidence type="ECO:0000313" key="3">
    <source>
        <dbReference type="Proteomes" id="UP001153328"/>
    </source>
</evidence>
<evidence type="ECO:0000256" key="1">
    <source>
        <dbReference type="SAM" id="MobiDB-lite"/>
    </source>
</evidence>
<accession>A0A9W4GWU9</accession>
<feature type="region of interest" description="Disordered" evidence="1">
    <location>
        <begin position="1"/>
        <end position="67"/>
    </location>
</feature>
<feature type="compositionally biased region" description="Low complexity" evidence="1">
    <location>
        <begin position="17"/>
        <end position="27"/>
    </location>
</feature>
<feature type="compositionally biased region" description="Basic and acidic residues" evidence="1">
    <location>
        <begin position="139"/>
        <end position="149"/>
    </location>
</feature>
<proteinExistence type="predicted"/>
<dbReference type="Proteomes" id="UP001153328">
    <property type="component" value="Unassembled WGS sequence"/>
</dbReference>
<protein>
    <submittedName>
        <fullName evidence="2">Uncharacterized protein</fullName>
    </submittedName>
</protein>
<comment type="caution">
    <text evidence="2">The sequence shown here is derived from an EMBL/GenBank/DDBJ whole genome shotgun (WGS) entry which is preliminary data.</text>
</comment>
<feature type="compositionally biased region" description="Basic residues" evidence="1">
    <location>
        <begin position="40"/>
        <end position="53"/>
    </location>
</feature>
<gene>
    <name evidence="2" type="ORF">SBRY_10486</name>
</gene>
<evidence type="ECO:0000313" key="2">
    <source>
        <dbReference type="EMBL" id="CAG7601994.1"/>
    </source>
</evidence>
<organism evidence="2 3">
    <name type="scientific">Actinacidiphila bryophytorum</name>
    <dbReference type="NCBI Taxonomy" id="1436133"/>
    <lineage>
        <taxon>Bacteria</taxon>
        <taxon>Bacillati</taxon>
        <taxon>Actinomycetota</taxon>
        <taxon>Actinomycetes</taxon>
        <taxon>Kitasatosporales</taxon>
        <taxon>Streptomycetaceae</taxon>
        <taxon>Actinacidiphila</taxon>
    </lineage>
</organism>
<reference evidence="2" key="1">
    <citation type="submission" date="2021-06" db="EMBL/GenBank/DDBJ databases">
        <authorList>
            <person name="Arsene-Ploetze F."/>
        </authorList>
    </citation>
    <scope>NUCLEOTIDE SEQUENCE</scope>
    <source>
        <strain evidence="2">SBRY1</strain>
    </source>
</reference>
<dbReference type="AlphaFoldDB" id="A0A9W4GWU9"/>
<feature type="region of interest" description="Disordered" evidence="1">
    <location>
        <begin position="87"/>
        <end position="149"/>
    </location>
</feature>